<dbReference type="AlphaFoldDB" id="A0A1H6XXJ8"/>
<proteinExistence type="predicted"/>
<dbReference type="PROSITE" id="PS51257">
    <property type="entry name" value="PROKAR_LIPOPROTEIN"/>
    <property type="match status" value="1"/>
</dbReference>
<evidence type="ECO:0000313" key="1">
    <source>
        <dbReference type="EMBL" id="SEJ29612.1"/>
    </source>
</evidence>
<accession>A0A1H6XXJ8</accession>
<evidence type="ECO:0000313" key="2">
    <source>
        <dbReference type="Proteomes" id="UP000183077"/>
    </source>
</evidence>
<sequence>MKKLFCFLTTSLLLFSCSNDDQVNSNKLDQKSENSIQRIKTQFNKEYKLIPNHEKFKNVDWNNPKVFTYGDNKKGISLKTYNSKNENEFNLLIGYNKQGEEYYFLSTDKPQELSTKDIVMSYNDKTVVYTQEIYGNESNNKDLNSKKSVRSTDTGLISGNDPGEELPGVYMYIRPGLSGYYNPGRTGNYLDYDSMKELDNWSRGGGGGGGGSTAVISPAPEDKIIIDKTFEDNKCVKDIYDKLGGTDFAKKHIKIFDKNLNSPNLTFKIVSEKEYSGFERYDENGKDKGISHAETVPTSQNNYIIYINQDALDETTDLQIAVTLMHEVLHATFHRQYDSVIDTSNGEKWRPGGSPKSFPELINALNKYKGGAHHELMATKYISTMTNVLKELDPQGVYSQYYKAIAWEGLTHSGVKAFQNLSDKEQNEIKSSLQEYKSLNNKIECK</sequence>
<reference evidence="1 2" key="1">
    <citation type="submission" date="2016-10" db="EMBL/GenBank/DDBJ databases">
        <authorList>
            <person name="de Groot N.N."/>
        </authorList>
    </citation>
    <scope>NUCLEOTIDE SEQUENCE [LARGE SCALE GENOMIC DNA]</scope>
    <source>
        <strain evidence="1 2">DSM 23048</strain>
    </source>
</reference>
<dbReference type="RefSeq" id="WP_074747609.1">
    <property type="nucleotide sequence ID" value="NZ_FNYS01000022.1"/>
</dbReference>
<dbReference type="GeneID" id="82258382"/>
<dbReference type="Proteomes" id="UP000183077">
    <property type="component" value="Unassembled WGS sequence"/>
</dbReference>
<gene>
    <name evidence="1" type="ORF">SAMN04488018_12246</name>
</gene>
<name>A0A1H6XXJ8_9FLAO</name>
<protein>
    <submittedName>
        <fullName evidence="1">Uncharacterized protein</fullName>
    </submittedName>
</protein>
<dbReference type="EMBL" id="FNYS01000022">
    <property type="protein sequence ID" value="SEJ29612.1"/>
    <property type="molecule type" value="Genomic_DNA"/>
</dbReference>
<organism evidence="1 2">
    <name type="scientific">Myroides marinus</name>
    <dbReference type="NCBI Taxonomy" id="703342"/>
    <lineage>
        <taxon>Bacteria</taxon>
        <taxon>Pseudomonadati</taxon>
        <taxon>Bacteroidota</taxon>
        <taxon>Flavobacteriia</taxon>
        <taxon>Flavobacteriales</taxon>
        <taxon>Flavobacteriaceae</taxon>
        <taxon>Myroides</taxon>
    </lineage>
</organism>